<dbReference type="WBParaSite" id="NBR_0000396201-mRNA-1">
    <property type="protein sequence ID" value="NBR_0000396201-mRNA-1"/>
    <property type="gene ID" value="NBR_0000396201"/>
</dbReference>
<dbReference type="AlphaFoldDB" id="A0A0N4XN60"/>
<keyword evidence="2" id="KW-1185">Reference proteome</keyword>
<dbReference type="EMBL" id="UYSL01006649">
    <property type="protein sequence ID" value="VDL67552.1"/>
    <property type="molecule type" value="Genomic_DNA"/>
</dbReference>
<organism evidence="3">
    <name type="scientific">Nippostrongylus brasiliensis</name>
    <name type="common">Rat hookworm</name>
    <dbReference type="NCBI Taxonomy" id="27835"/>
    <lineage>
        <taxon>Eukaryota</taxon>
        <taxon>Metazoa</taxon>
        <taxon>Ecdysozoa</taxon>
        <taxon>Nematoda</taxon>
        <taxon>Chromadorea</taxon>
        <taxon>Rhabditida</taxon>
        <taxon>Rhabditina</taxon>
        <taxon>Rhabditomorpha</taxon>
        <taxon>Strongyloidea</taxon>
        <taxon>Heligmosomidae</taxon>
        <taxon>Nippostrongylus</taxon>
    </lineage>
</organism>
<accession>A0A0N4XN60</accession>
<sequence length="38" mass="4638">LVRKLEELKHLKEGLVRIYYGFDSRQLDPLIKELFDMM</sequence>
<reference evidence="1 2" key="2">
    <citation type="submission" date="2018-11" db="EMBL/GenBank/DDBJ databases">
        <authorList>
            <consortium name="Pathogen Informatics"/>
        </authorList>
    </citation>
    <scope>NUCLEOTIDE SEQUENCE [LARGE SCALE GENOMIC DNA]</scope>
</reference>
<evidence type="ECO:0000313" key="2">
    <source>
        <dbReference type="Proteomes" id="UP000271162"/>
    </source>
</evidence>
<dbReference type="Proteomes" id="UP000271162">
    <property type="component" value="Unassembled WGS sequence"/>
</dbReference>
<protein>
    <submittedName>
        <fullName evidence="3">Transcriptional regulator</fullName>
    </submittedName>
</protein>
<dbReference type="STRING" id="27835.A0A0N4XN60"/>
<evidence type="ECO:0000313" key="3">
    <source>
        <dbReference type="WBParaSite" id="NBR_0000396201-mRNA-1"/>
    </source>
</evidence>
<evidence type="ECO:0000313" key="1">
    <source>
        <dbReference type="EMBL" id="VDL67552.1"/>
    </source>
</evidence>
<reference evidence="3" key="1">
    <citation type="submission" date="2017-02" db="UniProtKB">
        <authorList>
            <consortium name="WormBaseParasite"/>
        </authorList>
    </citation>
    <scope>IDENTIFICATION</scope>
</reference>
<name>A0A0N4XN60_NIPBR</name>
<proteinExistence type="predicted"/>
<gene>
    <name evidence="1" type="ORF">NBR_LOCUS3963</name>
</gene>